<dbReference type="GO" id="GO:0000981">
    <property type="term" value="F:DNA-binding transcription factor activity, RNA polymerase II-specific"/>
    <property type="evidence" value="ECO:0007669"/>
    <property type="project" value="TreeGrafter"/>
</dbReference>
<feature type="region of interest" description="Disordered" evidence="6">
    <location>
        <begin position="210"/>
        <end position="280"/>
    </location>
</feature>
<feature type="compositionally biased region" description="Basic and acidic residues" evidence="6">
    <location>
        <begin position="262"/>
        <end position="275"/>
    </location>
</feature>
<feature type="domain" description="C2H2-type" evidence="7">
    <location>
        <begin position="178"/>
        <end position="207"/>
    </location>
</feature>
<dbReference type="GO" id="GO:0000978">
    <property type="term" value="F:RNA polymerase II cis-regulatory region sequence-specific DNA binding"/>
    <property type="evidence" value="ECO:0007669"/>
    <property type="project" value="TreeGrafter"/>
</dbReference>
<keyword evidence="1" id="KW-0479">Metal-binding</keyword>
<organism evidence="8 9">
    <name type="scientific">Aquilegia coerulea</name>
    <name type="common">Rocky mountain columbine</name>
    <dbReference type="NCBI Taxonomy" id="218851"/>
    <lineage>
        <taxon>Eukaryota</taxon>
        <taxon>Viridiplantae</taxon>
        <taxon>Streptophyta</taxon>
        <taxon>Embryophyta</taxon>
        <taxon>Tracheophyta</taxon>
        <taxon>Spermatophyta</taxon>
        <taxon>Magnoliopsida</taxon>
        <taxon>Ranunculales</taxon>
        <taxon>Ranunculaceae</taxon>
        <taxon>Thalictroideae</taxon>
        <taxon>Aquilegia</taxon>
    </lineage>
</organism>
<dbReference type="PROSITE" id="PS50157">
    <property type="entry name" value="ZINC_FINGER_C2H2_2"/>
    <property type="match status" value="4"/>
</dbReference>
<dbReference type="Proteomes" id="UP000230069">
    <property type="component" value="Unassembled WGS sequence"/>
</dbReference>
<feature type="compositionally biased region" description="Acidic residues" evidence="6">
    <location>
        <begin position="317"/>
        <end position="351"/>
    </location>
</feature>
<dbReference type="OrthoDB" id="1909950at2759"/>
<protein>
    <recommendedName>
        <fullName evidence="7">C2H2-type domain-containing protein</fullName>
    </recommendedName>
</protein>
<evidence type="ECO:0000256" key="3">
    <source>
        <dbReference type="ARBA" id="ARBA00022771"/>
    </source>
</evidence>
<dbReference type="SUPFAM" id="SSF57667">
    <property type="entry name" value="beta-beta-alpha zinc fingers"/>
    <property type="match status" value="2"/>
</dbReference>
<evidence type="ECO:0000256" key="4">
    <source>
        <dbReference type="ARBA" id="ARBA00022833"/>
    </source>
</evidence>
<feature type="domain" description="C2H2-type" evidence="7">
    <location>
        <begin position="107"/>
        <end position="136"/>
    </location>
</feature>
<evidence type="ECO:0000256" key="5">
    <source>
        <dbReference type="PROSITE-ProRule" id="PRU00042"/>
    </source>
</evidence>
<name>A0A2G5DFY4_AQUCA</name>
<dbReference type="EMBL" id="KZ305037">
    <property type="protein sequence ID" value="PIA42441.1"/>
    <property type="molecule type" value="Genomic_DNA"/>
</dbReference>
<evidence type="ECO:0000256" key="2">
    <source>
        <dbReference type="ARBA" id="ARBA00022737"/>
    </source>
</evidence>
<dbReference type="FunFam" id="3.30.160.60:FF:000125">
    <property type="entry name" value="Putative zinc finger protein 143"/>
    <property type="match status" value="2"/>
</dbReference>
<feature type="compositionally biased region" description="Acidic residues" evidence="6">
    <location>
        <begin position="210"/>
        <end position="220"/>
    </location>
</feature>
<dbReference type="PROSITE" id="PS00028">
    <property type="entry name" value="ZINC_FINGER_C2H2_1"/>
    <property type="match status" value="5"/>
</dbReference>
<dbReference type="SMART" id="SM00355">
    <property type="entry name" value="ZnF_C2H2"/>
    <property type="match status" value="5"/>
</dbReference>
<dbReference type="STRING" id="218851.A0A2G5DFY4"/>
<dbReference type="PANTHER" id="PTHR14003:SF1">
    <property type="entry name" value="ZINC FINGER TRANSCRIPTION FACTOR YY1"/>
    <property type="match status" value="1"/>
</dbReference>
<evidence type="ECO:0000313" key="9">
    <source>
        <dbReference type="Proteomes" id="UP000230069"/>
    </source>
</evidence>
<evidence type="ECO:0000256" key="6">
    <source>
        <dbReference type="SAM" id="MobiDB-lite"/>
    </source>
</evidence>
<dbReference type="GO" id="GO:0005667">
    <property type="term" value="C:transcription regulator complex"/>
    <property type="evidence" value="ECO:0007669"/>
    <property type="project" value="TreeGrafter"/>
</dbReference>
<evidence type="ECO:0000256" key="1">
    <source>
        <dbReference type="ARBA" id="ARBA00022723"/>
    </source>
</evidence>
<dbReference type="GO" id="GO:0008270">
    <property type="term" value="F:zinc ion binding"/>
    <property type="evidence" value="ECO:0007669"/>
    <property type="project" value="UniProtKB-KW"/>
</dbReference>
<proteinExistence type="predicted"/>
<gene>
    <name evidence="8" type="ORF">AQUCO_02000111v1</name>
</gene>
<dbReference type="PANTHER" id="PTHR14003">
    <property type="entry name" value="TRANSCRIPTIONAL REPRESSOR PROTEIN YY"/>
    <property type="match status" value="1"/>
</dbReference>
<accession>A0A2G5DFY4</accession>
<reference evidence="8 9" key="1">
    <citation type="submission" date="2017-09" db="EMBL/GenBank/DDBJ databases">
        <title>WGS assembly of Aquilegia coerulea Goldsmith.</title>
        <authorList>
            <person name="Hodges S."/>
            <person name="Kramer E."/>
            <person name="Nordborg M."/>
            <person name="Tomkins J."/>
            <person name="Borevitz J."/>
            <person name="Derieg N."/>
            <person name="Yan J."/>
            <person name="Mihaltcheva S."/>
            <person name="Hayes R.D."/>
            <person name="Rokhsar D."/>
        </authorList>
    </citation>
    <scope>NUCLEOTIDE SEQUENCE [LARGE SCALE GENOMIC DNA]</scope>
    <source>
        <strain evidence="9">cv. Goldsmith</strain>
    </source>
</reference>
<evidence type="ECO:0000259" key="7">
    <source>
        <dbReference type="PROSITE" id="PS50157"/>
    </source>
</evidence>
<keyword evidence="9" id="KW-1185">Reference proteome</keyword>
<dbReference type="Gene3D" id="3.30.160.60">
    <property type="entry name" value="Classic Zinc Finger"/>
    <property type="match status" value="3"/>
</dbReference>
<evidence type="ECO:0000313" key="8">
    <source>
        <dbReference type="EMBL" id="PIA42441.1"/>
    </source>
</evidence>
<dbReference type="InParanoid" id="A0A2G5DFY4"/>
<feature type="domain" description="C2H2-type" evidence="7">
    <location>
        <begin position="77"/>
        <end position="106"/>
    </location>
</feature>
<keyword evidence="4" id="KW-0862">Zinc</keyword>
<dbReference type="InterPro" id="IPR013087">
    <property type="entry name" value="Znf_C2H2_type"/>
</dbReference>
<keyword evidence="3 5" id="KW-0863">Zinc-finger</keyword>
<dbReference type="GO" id="GO:0031519">
    <property type="term" value="C:PcG protein complex"/>
    <property type="evidence" value="ECO:0007669"/>
    <property type="project" value="TreeGrafter"/>
</dbReference>
<feature type="region of interest" description="Disordered" evidence="6">
    <location>
        <begin position="306"/>
        <end position="357"/>
    </location>
</feature>
<dbReference type="InterPro" id="IPR036236">
    <property type="entry name" value="Znf_C2H2_sf"/>
</dbReference>
<dbReference type="Pfam" id="PF00096">
    <property type="entry name" value="zf-C2H2"/>
    <property type="match status" value="3"/>
</dbReference>
<dbReference type="AlphaFoldDB" id="A0A2G5DFY4"/>
<keyword evidence="2" id="KW-0677">Repeat</keyword>
<dbReference type="GO" id="GO:0000785">
    <property type="term" value="C:chromatin"/>
    <property type="evidence" value="ECO:0007669"/>
    <property type="project" value="TreeGrafter"/>
</dbReference>
<feature type="domain" description="C2H2-type" evidence="7">
    <location>
        <begin position="48"/>
        <end position="77"/>
    </location>
</feature>
<sequence length="357" mass="41262">MNKEMVMHTDEKTLDNKCTKSKPRARRAKWEKEFVPSPGNELNAEVILLCGIEGCGKMYNDVESSRRHYRTHAEPKHVCEYEGCGKKFVDSTKLRRHTIIHTGERPCVCTHEGCGKAFALPYNLRVHMKTHKQENYHICPYEDCHKRYAFDYKLQSHILARHEKDRDGAKKERQIYPYVCPYEDCDKAYVYEYKLTLHLNRHHPLRNIEPESEIDDDMEEGSDKVVSHKRKQSKQVADDTVDAHHRRKRKLNDDDMGAMGENSHEIDIYPRKQQDPKLQASRIPPLKIKLGTSSNVSHAGINVLTQQWQGNGVHDENSDDAEENDNGEDSENTEEDGSGGDSEETAEEYDDVNNHES</sequence>